<proteinExistence type="predicted"/>
<comment type="caution">
    <text evidence="1">The sequence shown here is derived from an EMBL/GenBank/DDBJ whole genome shotgun (WGS) entry which is preliminary data.</text>
</comment>
<dbReference type="EMBL" id="WIQW01000048">
    <property type="protein sequence ID" value="KAF3093379.1"/>
    <property type="molecule type" value="Genomic_DNA"/>
</dbReference>
<sequence>MLPVPSMQDGTSGGLGLPDQGGLVITSPLAWSGAFPNCAPLLPTYHRDSPNLSVVWVKRLPSDKMRPTCVLYIAGHHLGTKLISFCFLALVSKVAASSKRPFFTRFAIFDSARLGQFRRVAIK</sequence>
<organism evidence="1 2">
    <name type="scientific">Orbilia oligospora</name>
    <name type="common">Nematode-trapping fungus</name>
    <name type="synonym">Arthrobotrys oligospora</name>
    <dbReference type="NCBI Taxonomy" id="2813651"/>
    <lineage>
        <taxon>Eukaryota</taxon>
        <taxon>Fungi</taxon>
        <taxon>Dikarya</taxon>
        <taxon>Ascomycota</taxon>
        <taxon>Pezizomycotina</taxon>
        <taxon>Orbiliomycetes</taxon>
        <taxon>Orbiliales</taxon>
        <taxon>Orbiliaceae</taxon>
        <taxon>Orbilia</taxon>
    </lineage>
</organism>
<dbReference type="AlphaFoldDB" id="A0A7C8JI36"/>
<name>A0A7C8JI36_ORBOL</name>
<gene>
    <name evidence="1" type="ORF">TWF102_012022</name>
</gene>
<protein>
    <submittedName>
        <fullName evidence="1">Uncharacterized protein</fullName>
    </submittedName>
</protein>
<dbReference type="Proteomes" id="UP000475325">
    <property type="component" value="Unassembled WGS sequence"/>
</dbReference>
<accession>A0A7C8JI36</accession>
<evidence type="ECO:0000313" key="2">
    <source>
        <dbReference type="Proteomes" id="UP000475325"/>
    </source>
</evidence>
<evidence type="ECO:0000313" key="1">
    <source>
        <dbReference type="EMBL" id="KAF3093379.1"/>
    </source>
</evidence>
<reference evidence="1 2" key="1">
    <citation type="submission" date="2019-06" db="EMBL/GenBank/DDBJ databases">
        <authorList>
            <person name="Palmer J.M."/>
        </authorList>
    </citation>
    <scope>NUCLEOTIDE SEQUENCE [LARGE SCALE GENOMIC DNA]</scope>
    <source>
        <strain evidence="1 2">TWF102</strain>
    </source>
</reference>